<dbReference type="Proteomes" id="UP000198638">
    <property type="component" value="Unassembled WGS sequence"/>
</dbReference>
<dbReference type="GO" id="GO:0000976">
    <property type="term" value="F:transcription cis-regulatory region binding"/>
    <property type="evidence" value="ECO:0007669"/>
    <property type="project" value="TreeGrafter"/>
</dbReference>
<dbReference type="CDD" id="cd00383">
    <property type="entry name" value="trans_reg_C"/>
    <property type="match status" value="1"/>
</dbReference>
<proteinExistence type="predicted"/>
<dbReference type="SUPFAM" id="SSF52172">
    <property type="entry name" value="CheY-like"/>
    <property type="match status" value="1"/>
</dbReference>
<dbReference type="Gene3D" id="3.40.50.2300">
    <property type="match status" value="1"/>
</dbReference>
<dbReference type="AlphaFoldDB" id="A0A1H4HN24"/>
<feature type="modified residue" description="4-aspartylphosphate" evidence="4">
    <location>
        <position position="51"/>
    </location>
</feature>
<dbReference type="Pfam" id="PF00486">
    <property type="entry name" value="Trans_reg_C"/>
    <property type="match status" value="1"/>
</dbReference>
<dbReference type="STRING" id="83784.SAMN05192564_110118"/>
<keyword evidence="3 5" id="KW-0238">DNA-binding</keyword>
<dbReference type="SMART" id="SM00448">
    <property type="entry name" value="REC"/>
    <property type="match status" value="1"/>
</dbReference>
<organism evidence="8 9">
    <name type="scientific">Paraburkholderia sartisoli</name>
    <dbReference type="NCBI Taxonomy" id="83784"/>
    <lineage>
        <taxon>Bacteria</taxon>
        <taxon>Pseudomonadati</taxon>
        <taxon>Pseudomonadota</taxon>
        <taxon>Betaproteobacteria</taxon>
        <taxon>Burkholderiales</taxon>
        <taxon>Burkholderiaceae</taxon>
        <taxon>Paraburkholderia</taxon>
    </lineage>
</organism>
<keyword evidence="9" id="KW-1185">Reference proteome</keyword>
<evidence type="ECO:0000256" key="3">
    <source>
        <dbReference type="ARBA" id="ARBA00023125"/>
    </source>
</evidence>
<dbReference type="RefSeq" id="WP_090537368.1">
    <property type="nucleotide sequence ID" value="NZ_FNRQ01000010.1"/>
</dbReference>
<evidence type="ECO:0000256" key="1">
    <source>
        <dbReference type="ARBA" id="ARBA00022553"/>
    </source>
</evidence>
<dbReference type="PANTHER" id="PTHR48111:SF40">
    <property type="entry name" value="PHOSPHATE REGULON TRANSCRIPTIONAL REGULATORY PROTEIN PHOB"/>
    <property type="match status" value="1"/>
</dbReference>
<dbReference type="PROSITE" id="PS51755">
    <property type="entry name" value="OMPR_PHOB"/>
    <property type="match status" value="1"/>
</dbReference>
<dbReference type="OrthoDB" id="9802426at2"/>
<dbReference type="PROSITE" id="PS50110">
    <property type="entry name" value="RESPONSE_REGULATORY"/>
    <property type="match status" value="1"/>
</dbReference>
<accession>A0A1H4HN24</accession>
<feature type="domain" description="OmpR/PhoB-type" evidence="7">
    <location>
        <begin position="127"/>
        <end position="226"/>
    </location>
</feature>
<keyword evidence="1 4" id="KW-0597">Phosphoprotein</keyword>
<evidence type="ECO:0000259" key="7">
    <source>
        <dbReference type="PROSITE" id="PS51755"/>
    </source>
</evidence>
<protein>
    <submittedName>
        <fullName evidence="8">DNA-binding response regulator, OmpR family, contains REC and winged-helix (WHTH) domain</fullName>
    </submittedName>
</protein>
<dbReference type="SUPFAM" id="SSF46894">
    <property type="entry name" value="C-terminal effector domain of the bipartite response regulators"/>
    <property type="match status" value="1"/>
</dbReference>
<dbReference type="GO" id="GO:0000156">
    <property type="term" value="F:phosphorelay response regulator activity"/>
    <property type="evidence" value="ECO:0007669"/>
    <property type="project" value="TreeGrafter"/>
</dbReference>
<dbReference type="InterPro" id="IPR011006">
    <property type="entry name" value="CheY-like_superfamily"/>
</dbReference>
<feature type="domain" description="Response regulatory" evidence="6">
    <location>
        <begin position="2"/>
        <end position="116"/>
    </location>
</feature>
<dbReference type="InterPro" id="IPR039420">
    <property type="entry name" value="WalR-like"/>
</dbReference>
<dbReference type="PANTHER" id="PTHR48111">
    <property type="entry name" value="REGULATOR OF RPOS"/>
    <property type="match status" value="1"/>
</dbReference>
<evidence type="ECO:0000259" key="6">
    <source>
        <dbReference type="PROSITE" id="PS50110"/>
    </source>
</evidence>
<sequence>MRIALVEPDGRQAELIGRLLLAGGHACEHFQASTPFLASAASQTFDLLLADIWSGDLAAEDVIPLARKVLPGLPVMVLITAPRESEIVSILHAGADDCLTKPVRGPEMLARVDALLRRAGVRRPHNRLRNVFGEYVFETAHDVVTFRGQRVALTPKEFRFALLLFTNLSRPVSRAHILETVWKRGRGVRSRTLDTHASRLRSKLQLRPELGYALTPLYGYGYQLDRVAA</sequence>
<evidence type="ECO:0000313" key="8">
    <source>
        <dbReference type="EMBL" id="SEB22462.1"/>
    </source>
</evidence>
<dbReference type="EMBL" id="FNRQ01000010">
    <property type="protein sequence ID" value="SEB22462.1"/>
    <property type="molecule type" value="Genomic_DNA"/>
</dbReference>
<dbReference type="InterPro" id="IPR001867">
    <property type="entry name" value="OmpR/PhoB-type_DNA-bd"/>
</dbReference>
<dbReference type="Gene3D" id="1.10.10.10">
    <property type="entry name" value="Winged helix-like DNA-binding domain superfamily/Winged helix DNA-binding domain"/>
    <property type="match status" value="1"/>
</dbReference>
<name>A0A1H4HN24_9BURK</name>
<dbReference type="GO" id="GO:0006355">
    <property type="term" value="P:regulation of DNA-templated transcription"/>
    <property type="evidence" value="ECO:0007669"/>
    <property type="project" value="InterPro"/>
</dbReference>
<dbReference type="InterPro" id="IPR016032">
    <property type="entry name" value="Sig_transdc_resp-reg_C-effctor"/>
</dbReference>
<evidence type="ECO:0000256" key="5">
    <source>
        <dbReference type="PROSITE-ProRule" id="PRU01091"/>
    </source>
</evidence>
<dbReference type="Pfam" id="PF00072">
    <property type="entry name" value="Response_reg"/>
    <property type="match status" value="1"/>
</dbReference>
<dbReference type="GO" id="GO:0032993">
    <property type="term" value="C:protein-DNA complex"/>
    <property type="evidence" value="ECO:0007669"/>
    <property type="project" value="TreeGrafter"/>
</dbReference>
<dbReference type="InterPro" id="IPR036388">
    <property type="entry name" value="WH-like_DNA-bd_sf"/>
</dbReference>
<feature type="DNA-binding region" description="OmpR/PhoB-type" evidence="5">
    <location>
        <begin position="127"/>
        <end position="226"/>
    </location>
</feature>
<dbReference type="SMART" id="SM00862">
    <property type="entry name" value="Trans_reg_C"/>
    <property type="match status" value="1"/>
</dbReference>
<gene>
    <name evidence="8" type="ORF">SAMN05192564_110118</name>
</gene>
<evidence type="ECO:0000256" key="2">
    <source>
        <dbReference type="ARBA" id="ARBA00023012"/>
    </source>
</evidence>
<dbReference type="GO" id="GO:0005829">
    <property type="term" value="C:cytosol"/>
    <property type="evidence" value="ECO:0007669"/>
    <property type="project" value="TreeGrafter"/>
</dbReference>
<evidence type="ECO:0000256" key="4">
    <source>
        <dbReference type="PROSITE-ProRule" id="PRU00169"/>
    </source>
</evidence>
<keyword evidence="2" id="KW-0902">Two-component regulatory system</keyword>
<dbReference type="InterPro" id="IPR001789">
    <property type="entry name" value="Sig_transdc_resp-reg_receiver"/>
</dbReference>
<reference evidence="9" key="1">
    <citation type="submission" date="2016-10" db="EMBL/GenBank/DDBJ databases">
        <authorList>
            <person name="Varghese N."/>
            <person name="Submissions S."/>
        </authorList>
    </citation>
    <scope>NUCLEOTIDE SEQUENCE [LARGE SCALE GENOMIC DNA]</scope>
    <source>
        <strain evidence="9">LMG 24000</strain>
    </source>
</reference>
<evidence type="ECO:0000313" key="9">
    <source>
        <dbReference type="Proteomes" id="UP000198638"/>
    </source>
</evidence>